<evidence type="ECO:0000256" key="6">
    <source>
        <dbReference type="ARBA" id="ARBA00023015"/>
    </source>
</evidence>
<dbReference type="FunFam" id="3.30.160.60:FF:000478">
    <property type="entry name" value="Zinc finger protein 133"/>
    <property type="match status" value="1"/>
</dbReference>
<organism evidence="15 16">
    <name type="scientific">Thamnophis sirtalis</name>
    <dbReference type="NCBI Taxonomy" id="35019"/>
    <lineage>
        <taxon>Eukaryota</taxon>
        <taxon>Metazoa</taxon>
        <taxon>Chordata</taxon>
        <taxon>Craniata</taxon>
        <taxon>Vertebrata</taxon>
        <taxon>Euteleostomi</taxon>
        <taxon>Lepidosauria</taxon>
        <taxon>Squamata</taxon>
        <taxon>Bifurcata</taxon>
        <taxon>Unidentata</taxon>
        <taxon>Episquamata</taxon>
        <taxon>Toxicofera</taxon>
        <taxon>Serpentes</taxon>
        <taxon>Colubroidea</taxon>
        <taxon>Colubridae</taxon>
        <taxon>Natricinae</taxon>
        <taxon>Thamnophis</taxon>
    </lineage>
</organism>
<keyword evidence="7" id="KW-0238">DNA-binding</keyword>
<keyword evidence="2" id="KW-0479">Metal-binding</keyword>
<dbReference type="OrthoDB" id="8117402at2759"/>
<dbReference type="Gene3D" id="3.30.160.60">
    <property type="entry name" value="Classic Zinc Finger"/>
    <property type="match status" value="8"/>
</dbReference>
<dbReference type="InterPro" id="IPR000210">
    <property type="entry name" value="BTB/POZ_dom"/>
</dbReference>
<dbReference type="FunFam" id="3.30.160.60:FF:002586">
    <property type="entry name" value="Zinc finger protein 787"/>
    <property type="match status" value="1"/>
</dbReference>
<dbReference type="FunFam" id="3.30.160.60:FF:000678">
    <property type="entry name" value="Myoneurin isoform X1"/>
    <property type="match status" value="1"/>
</dbReference>
<dbReference type="FunFam" id="3.30.160.60:FF:001450">
    <property type="entry name" value="zinc finger protein 774"/>
    <property type="match status" value="1"/>
</dbReference>
<dbReference type="FunFam" id="3.30.160.60:FF:000472">
    <property type="entry name" value="myoneurin isoform X1"/>
    <property type="match status" value="1"/>
</dbReference>
<protein>
    <recommendedName>
        <fullName evidence="10">Myoneurin</fullName>
    </recommendedName>
</protein>
<dbReference type="FunFam" id="3.30.160.60:FF:000816">
    <property type="entry name" value="myoneurin isoform X1"/>
    <property type="match status" value="1"/>
</dbReference>
<sequence length="613" mass="68738">MQCSHHCEHLLESLNRQREVGFLCDCTIIIGEFQFKAHRNVLASFSEYFWAIYRDTSESNIFLDQNQVKADGFQKLLEFIYTGDLNLDSWNVKEIHQAADYLKVEEVVTKCKIKMEDFAFIANPSSTEISSITGNIALNQQTCLLTLRDYNNQEKSDAPSVDIAPSPVLTAALEKKSVQPKKRKKAFSSPKHPPSKPVQYTGDVAENSAMEMFLDANKLATEITEQAAQGGDNSELQLTPVVESETFAAQEILVQTMAVKPKQGKPHQNCALKEHCLSNITSDKNSYQLESSGEDLDQKYPKAKPVCNTCGKVFSESSSLRRHMRIHKGVKPYVCQLCGKAFTQCNQLKTHVRTHTGEKPYKCDLCDKGFVQKCQLVFHSRMHHGEEKPYKCDACNLQFATSSNLKIHARKHSGEKPYVCDRCGQRFAQASTLTYHVRRHTGEKPYVCDTCGKTFAVSSSLITHSRKHTGEKPYICGICGKSFISSGELNKHFRSHTGERPFICELCGNSYTDIKNLKKHKLKVHSDSENPLDSIALDPSSFSEQDSIPSEKSLLLESADVKPSDILPLPIGTEDHQVLLPVTDGQSSPSDTLLRSSITGYSEPQFIFLQQLY</sequence>
<dbReference type="GO" id="GO:0003677">
    <property type="term" value="F:DNA binding"/>
    <property type="evidence" value="ECO:0007669"/>
    <property type="project" value="UniProtKB-KW"/>
</dbReference>
<dbReference type="Proteomes" id="UP000504617">
    <property type="component" value="Unplaced"/>
</dbReference>
<name>A0A6I9Y4X8_9SAUR</name>
<evidence type="ECO:0000256" key="9">
    <source>
        <dbReference type="ARBA" id="ARBA00023242"/>
    </source>
</evidence>
<dbReference type="RefSeq" id="XP_013919329.1">
    <property type="nucleotide sequence ID" value="XM_014063854.1"/>
</dbReference>
<dbReference type="Gene3D" id="3.30.710.10">
    <property type="entry name" value="Potassium Channel Kv1.1, Chain A"/>
    <property type="match status" value="1"/>
</dbReference>
<comment type="subcellular location">
    <subcellularLocation>
        <location evidence="1">Nucleus</location>
    </subcellularLocation>
</comment>
<evidence type="ECO:0000256" key="11">
    <source>
        <dbReference type="PROSITE-ProRule" id="PRU00042"/>
    </source>
</evidence>
<feature type="domain" description="C2H2-type" evidence="14">
    <location>
        <begin position="446"/>
        <end position="473"/>
    </location>
</feature>
<feature type="domain" description="C2H2-type" evidence="14">
    <location>
        <begin position="418"/>
        <end position="445"/>
    </location>
</feature>
<feature type="domain" description="C2H2-type" evidence="14">
    <location>
        <begin position="333"/>
        <end position="360"/>
    </location>
</feature>
<dbReference type="SUPFAM" id="SSF54695">
    <property type="entry name" value="POZ domain"/>
    <property type="match status" value="1"/>
</dbReference>
<evidence type="ECO:0000256" key="8">
    <source>
        <dbReference type="ARBA" id="ARBA00023163"/>
    </source>
</evidence>
<dbReference type="CTD" id="55892"/>
<gene>
    <name evidence="16 17" type="primary">MYNN</name>
</gene>
<feature type="domain" description="C2H2-type" evidence="14">
    <location>
        <begin position="305"/>
        <end position="332"/>
    </location>
</feature>
<dbReference type="InterPro" id="IPR036236">
    <property type="entry name" value="Znf_C2H2_sf"/>
</dbReference>
<dbReference type="FunFam" id="3.30.160.60:FF:000100">
    <property type="entry name" value="Zinc finger 45-like"/>
    <property type="match status" value="1"/>
</dbReference>
<dbReference type="Pfam" id="PF00096">
    <property type="entry name" value="zf-C2H2"/>
    <property type="match status" value="7"/>
</dbReference>
<dbReference type="Pfam" id="PF00651">
    <property type="entry name" value="BTB"/>
    <property type="match status" value="1"/>
</dbReference>
<feature type="domain" description="C2H2-type" evidence="14">
    <location>
        <begin position="390"/>
        <end position="417"/>
    </location>
</feature>
<dbReference type="PROSITE" id="PS00028">
    <property type="entry name" value="ZINC_FINGER_C2H2_1"/>
    <property type="match status" value="8"/>
</dbReference>
<evidence type="ECO:0000313" key="17">
    <source>
        <dbReference type="RefSeq" id="XP_013919329.1"/>
    </source>
</evidence>
<dbReference type="SMART" id="SM00225">
    <property type="entry name" value="BTB"/>
    <property type="match status" value="1"/>
</dbReference>
<dbReference type="CDD" id="cd18217">
    <property type="entry name" value="BTB_POZ_ZBTB31_myoneurin"/>
    <property type="match status" value="1"/>
</dbReference>
<evidence type="ECO:0000256" key="2">
    <source>
        <dbReference type="ARBA" id="ARBA00022723"/>
    </source>
</evidence>
<keyword evidence="4 11" id="KW-0863">Zinc-finger</keyword>
<evidence type="ECO:0000259" key="14">
    <source>
        <dbReference type="PROSITE" id="PS50157"/>
    </source>
</evidence>
<evidence type="ECO:0000256" key="10">
    <source>
        <dbReference type="ARBA" id="ARBA00074683"/>
    </source>
</evidence>
<dbReference type="FunFam" id="3.30.160.60:FF:000267">
    <property type="entry name" value="Zinc finger and BTB domain-containing 49"/>
    <property type="match status" value="1"/>
</dbReference>
<keyword evidence="5" id="KW-0862">Zinc</keyword>
<dbReference type="PANTHER" id="PTHR24394">
    <property type="entry name" value="ZINC FINGER PROTEIN"/>
    <property type="match status" value="1"/>
</dbReference>
<keyword evidence="9" id="KW-0539">Nucleus</keyword>
<dbReference type="PROSITE" id="PS50157">
    <property type="entry name" value="ZINC_FINGER_C2H2_2"/>
    <property type="match status" value="8"/>
</dbReference>
<dbReference type="RefSeq" id="XP_013919328.1">
    <property type="nucleotide sequence ID" value="XM_014063853.1"/>
</dbReference>
<dbReference type="GO" id="GO:0000981">
    <property type="term" value="F:DNA-binding transcription factor activity, RNA polymerase II-specific"/>
    <property type="evidence" value="ECO:0007669"/>
    <property type="project" value="TreeGrafter"/>
</dbReference>
<dbReference type="PANTHER" id="PTHR24394:SF29">
    <property type="entry name" value="MYONEURIN"/>
    <property type="match status" value="1"/>
</dbReference>
<accession>A0A6I9Y4X8</accession>
<proteinExistence type="predicted"/>
<evidence type="ECO:0000313" key="15">
    <source>
        <dbReference type="Proteomes" id="UP000504617"/>
    </source>
</evidence>
<dbReference type="AlphaFoldDB" id="A0A6I9Y4X8"/>
<evidence type="ECO:0000256" key="4">
    <source>
        <dbReference type="ARBA" id="ARBA00022771"/>
    </source>
</evidence>
<dbReference type="SMART" id="SM00355">
    <property type="entry name" value="ZnF_C2H2"/>
    <property type="match status" value="8"/>
</dbReference>
<dbReference type="InterPro" id="IPR013087">
    <property type="entry name" value="Znf_C2H2_type"/>
</dbReference>
<dbReference type="SUPFAM" id="SSF57667">
    <property type="entry name" value="beta-beta-alpha zinc fingers"/>
    <property type="match status" value="5"/>
</dbReference>
<feature type="domain" description="C2H2-type" evidence="14">
    <location>
        <begin position="502"/>
        <end position="530"/>
    </location>
</feature>
<keyword evidence="8" id="KW-0804">Transcription</keyword>
<evidence type="ECO:0000256" key="3">
    <source>
        <dbReference type="ARBA" id="ARBA00022737"/>
    </source>
</evidence>
<dbReference type="KEGG" id="tsr:106546874"/>
<dbReference type="GO" id="GO:0008270">
    <property type="term" value="F:zinc ion binding"/>
    <property type="evidence" value="ECO:0007669"/>
    <property type="project" value="UniProtKB-KW"/>
</dbReference>
<feature type="domain" description="C2H2-type" evidence="14">
    <location>
        <begin position="474"/>
        <end position="501"/>
    </location>
</feature>
<dbReference type="GeneID" id="106546874"/>
<dbReference type="PROSITE" id="PS50097">
    <property type="entry name" value="BTB"/>
    <property type="match status" value="1"/>
</dbReference>
<keyword evidence="6" id="KW-0805">Transcription regulation</keyword>
<feature type="domain" description="BTB" evidence="13">
    <location>
        <begin position="24"/>
        <end position="89"/>
    </location>
</feature>
<evidence type="ECO:0000313" key="16">
    <source>
        <dbReference type="RefSeq" id="XP_013919328.1"/>
    </source>
</evidence>
<keyword evidence="3" id="KW-0677">Repeat</keyword>
<dbReference type="InterPro" id="IPR011333">
    <property type="entry name" value="SKP1/BTB/POZ_sf"/>
</dbReference>
<evidence type="ECO:0000256" key="5">
    <source>
        <dbReference type="ARBA" id="ARBA00022833"/>
    </source>
</evidence>
<dbReference type="GO" id="GO:0005634">
    <property type="term" value="C:nucleus"/>
    <property type="evidence" value="ECO:0007669"/>
    <property type="project" value="UniProtKB-SubCell"/>
</dbReference>
<evidence type="ECO:0000256" key="7">
    <source>
        <dbReference type="ARBA" id="ARBA00023125"/>
    </source>
</evidence>
<feature type="domain" description="C2H2-type" evidence="14">
    <location>
        <begin position="361"/>
        <end position="389"/>
    </location>
</feature>
<keyword evidence="15" id="KW-1185">Reference proteome</keyword>
<reference evidence="16 17" key="1">
    <citation type="submission" date="2025-04" db="UniProtKB">
        <authorList>
            <consortium name="RefSeq"/>
        </authorList>
    </citation>
    <scope>IDENTIFICATION</scope>
    <source>
        <tissue evidence="16 17">Skeletal muscle</tissue>
    </source>
</reference>
<evidence type="ECO:0000256" key="1">
    <source>
        <dbReference type="ARBA" id="ARBA00004123"/>
    </source>
</evidence>
<feature type="region of interest" description="Disordered" evidence="12">
    <location>
        <begin position="175"/>
        <end position="199"/>
    </location>
</feature>
<evidence type="ECO:0000259" key="13">
    <source>
        <dbReference type="PROSITE" id="PS50097"/>
    </source>
</evidence>
<evidence type="ECO:0000256" key="12">
    <source>
        <dbReference type="SAM" id="MobiDB-lite"/>
    </source>
</evidence>